<name>A0ACB7IIS7_PLECO</name>
<dbReference type="Proteomes" id="UP000824881">
    <property type="component" value="Unassembled WGS sequence"/>
</dbReference>
<sequence length="574" mass="64261">MISRLVSPRDILLLVAGAASMYLLSAWFLIPDRITVNTHFNQYPIALDHTTAKLTGRATTTVYTTRHATRTIKQFRTATVTETVTETVAPEPTNSIDLAPVIPETTIIQHAPGWTVFHNLYMAHGTLYIVTSDRESFPQIRTMSSTGIAFKNNPDNIEDRDATPENMDFLTPEEAKALWGPDSTIGETFNRIVSVEGNTWLFNDPRQFLHHYYHLVAELLFGAWAIWTGSFTESSYDAVFQYADVYSPPPKVDRMIFVHSDADGWRDSPGFDAYFLRAAFPSTTIEHAEDWQDRVTMSTTNTSHDDFYSATHQRAWHFPLVLLADRSGAFRGQSCGSRTQRTASEAWEAMITRGQLPGLAVGGWWSPIRKAVWKFAGVQLDASLQSASKQAALAEALRVGGPEAMILPMTQLPAPETIVITYISRQAGNRRKLIDEDHEGLVSALQELVDRKGKGWEFQLLEAEKMTKDSQVRAVSRSAIMLGVHGNGLTHLVLMPPSRLSTVIEIFYPEGFAHDYQWTTTALGMTHFSVWNDTYHSVFDKPGVHYPEGFQGTEIPVHGPTVAKLIEDRVEGRL</sequence>
<protein>
    <submittedName>
        <fullName evidence="1">Uncharacterized protein</fullName>
    </submittedName>
</protein>
<proteinExistence type="predicted"/>
<evidence type="ECO:0000313" key="2">
    <source>
        <dbReference type="Proteomes" id="UP000824881"/>
    </source>
</evidence>
<gene>
    <name evidence="1" type="ORF">CCMSSC00406_0008460</name>
</gene>
<reference evidence="1 2" key="1">
    <citation type="journal article" date="2021" name="Appl. Environ. Microbiol.">
        <title>Genetic linkage and physical mapping for an oyster mushroom Pleurotus cornucopiae and QTL analysis for the trait cap color.</title>
        <authorList>
            <person name="Zhang Y."/>
            <person name="Gao W."/>
            <person name="Sonnenberg A."/>
            <person name="Chen Q."/>
            <person name="Zhang J."/>
            <person name="Huang C."/>
        </authorList>
    </citation>
    <scope>NUCLEOTIDE SEQUENCE [LARGE SCALE GENOMIC DNA]</scope>
    <source>
        <strain evidence="1">CCMSSC00406</strain>
    </source>
</reference>
<evidence type="ECO:0000313" key="1">
    <source>
        <dbReference type="EMBL" id="KAG9217533.1"/>
    </source>
</evidence>
<dbReference type="EMBL" id="WQMT02000011">
    <property type="protein sequence ID" value="KAG9217533.1"/>
    <property type="molecule type" value="Genomic_DNA"/>
</dbReference>
<comment type="caution">
    <text evidence="1">The sequence shown here is derived from an EMBL/GenBank/DDBJ whole genome shotgun (WGS) entry which is preliminary data.</text>
</comment>
<keyword evidence="2" id="KW-1185">Reference proteome</keyword>
<organism evidence="1 2">
    <name type="scientific">Pleurotus cornucopiae</name>
    <name type="common">Cornucopia mushroom</name>
    <dbReference type="NCBI Taxonomy" id="5321"/>
    <lineage>
        <taxon>Eukaryota</taxon>
        <taxon>Fungi</taxon>
        <taxon>Dikarya</taxon>
        <taxon>Basidiomycota</taxon>
        <taxon>Agaricomycotina</taxon>
        <taxon>Agaricomycetes</taxon>
        <taxon>Agaricomycetidae</taxon>
        <taxon>Agaricales</taxon>
        <taxon>Pleurotineae</taxon>
        <taxon>Pleurotaceae</taxon>
        <taxon>Pleurotus</taxon>
    </lineage>
</organism>
<accession>A0ACB7IIS7</accession>